<evidence type="ECO:0000256" key="8">
    <source>
        <dbReference type="ARBA" id="ARBA00022989"/>
    </source>
</evidence>
<evidence type="ECO:0000313" key="12">
    <source>
        <dbReference type="EMBL" id="KAF2666941.1"/>
    </source>
</evidence>
<dbReference type="Pfam" id="PF02939">
    <property type="entry name" value="UcrQ"/>
    <property type="match status" value="1"/>
</dbReference>
<comment type="similarity">
    <text evidence="2 11">Belongs to the UQCRQ/QCR8 family.</text>
</comment>
<dbReference type="OrthoDB" id="6683853at2759"/>
<name>A0A6A6U5U0_9PEZI</name>
<accession>A0A6A6U5U0</accession>
<evidence type="ECO:0000256" key="1">
    <source>
        <dbReference type="ARBA" id="ARBA00004434"/>
    </source>
</evidence>
<evidence type="ECO:0000256" key="4">
    <source>
        <dbReference type="ARBA" id="ARBA00022660"/>
    </source>
</evidence>
<evidence type="ECO:0000256" key="7">
    <source>
        <dbReference type="ARBA" id="ARBA00022982"/>
    </source>
</evidence>
<dbReference type="PANTHER" id="PTHR12119:SF2">
    <property type="entry name" value="CYTOCHROME B-C1 COMPLEX SUBUNIT 8"/>
    <property type="match status" value="1"/>
</dbReference>
<keyword evidence="10" id="KW-0472">Membrane</keyword>
<dbReference type="PANTHER" id="PTHR12119">
    <property type="entry name" value="UBIQUINOL-CYTOCHROME C REDUCTASE COMPLEX UBIQUINONE-BINDING PROTEIN QP-C"/>
    <property type="match status" value="1"/>
</dbReference>
<dbReference type="GO" id="GO:0045275">
    <property type="term" value="C:respiratory chain complex III"/>
    <property type="evidence" value="ECO:0007669"/>
    <property type="project" value="UniProtKB-UniRule"/>
</dbReference>
<comment type="subunit">
    <text evidence="11">Component of the ubiquinol-cytochrome c oxidoreductase (cytochrome b-c1 complex, complex III, CIII), a multisubunit enzyme composed of 3 respiratory subunits cytochrome b, cytochrome c1 and Rieske protein, 2 core protein subunits, and additional low-molecular weight protein subunits. The complex exists as an obligatory dimer and forms supercomplexes (SCs) in the inner mitochondrial membrane with cytochrome c oxidase (complex IV, CIV).</text>
</comment>
<keyword evidence="8" id="KW-1133">Transmembrane helix</keyword>
<evidence type="ECO:0000256" key="5">
    <source>
        <dbReference type="ARBA" id="ARBA00022692"/>
    </source>
</evidence>
<dbReference type="GO" id="GO:0006122">
    <property type="term" value="P:mitochondrial electron transport, ubiquinol to cytochrome c"/>
    <property type="evidence" value="ECO:0007669"/>
    <property type="project" value="UniProtKB-UniRule"/>
</dbReference>
<keyword evidence="9 11" id="KW-0496">Mitochondrion</keyword>
<keyword evidence="4 11" id="KW-0679">Respiratory chain</keyword>
<evidence type="ECO:0000256" key="3">
    <source>
        <dbReference type="ARBA" id="ARBA00022448"/>
    </source>
</evidence>
<dbReference type="InterPro" id="IPR004205">
    <property type="entry name" value="Cyt_bc1_su8"/>
</dbReference>
<keyword evidence="5" id="KW-0812">Transmembrane</keyword>
<keyword evidence="3 11" id="KW-0813">Transport</keyword>
<keyword evidence="7 11" id="KW-0249">Electron transport</keyword>
<dbReference type="Proteomes" id="UP000799302">
    <property type="component" value="Unassembled WGS sequence"/>
</dbReference>
<organism evidence="12 13">
    <name type="scientific">Microthyrium microscopicum</name>
    <dbReference type="NCBI Taxonomy" id="703497"/>
    <lineage>
        <taxon>Eukaryota</taxon>
        <taxon>Fungi</taxon>
        <taxon>Dikarya</taxon>
        <taxon>Ascomycota</taxon>
        <taxon>Pezizomycotina</taxon>
        <taxon>Dothideomycetes</taxon>
        <taxon>Dothideomycetes incertae sedis</taxon>
        <taxon>Microthyriales</taxon>
        <taxon>Microthyriaceae</taxon>
        <taxon>Microthyrium</taxon>
    </lineage>
</organism>
<sequence length="97" mass="11085">MVHETQPGTYLGHEWGDLGSITKQKGITTYSLSPNRQRPFAGAARAAIFNVSRRAKNQVLYWAPPLLGMYFLLDWANKRNHYLNSKAGRLEYADEEE</sequence>
<evidence type="ECO:0000256" key="10">
    <source>
        <dbReference type="ARBA" id="ARBA00023136"/>
    </source>
</evidence>
<dbReference type="Gene3D" id="1.20.5.210">
    <property type="entry name" value="Cytochrome b-c1 complex subunit 8"/>
    <property type="match status" value="1"/>
</dbReference>
<dbReference type="FunFam" id="1.20.5.210:FF:000001">
    <property type="entry name" value="Cytochrome b-c1 complex subunit 8"/>
    <property type="match status" value="1"/>
</dbReference>
<dbReference type="SUPFAM" id="SSF81508">
    <property type="entry name" value="Ubiquinone-binding protein QP-C of cytochrome bc1 complex (Ubiquinol-cytochrome c reductase)"/>
    <property type="match status" value="1"/>
</dbReference>
<evidence type="ECO:0000313" key="13">
    <source>
        <dbReference type="Proteomes" id="UP000799302"/>
    </source>
</evidence>
<keyword evidence="13" id="KW-1185">Reference proteome</keyword>
<protein>
    <recommendedName>
        <fullName evidence="11">Cytochrome b-c1 complex subunit 8</fullName>
    </recommendedName>
    <alternativeName>
        <fullName evidence="11">Complex III subunit 8</fullName>
    </alternativeName>
</protein>
<dbReference type="AlphaFoldDB" id="A0A6A6U5U0"/>
<dbReference type="GO" id="GO:0005743">
    <property type="term" value="C:mitochondrial inner membrane"/>
    <property type="evidence" value="ECO:0007669"/>
    <property type="project" value="UniProtKB-SubCell"/>
</dbReference>
<dbReference type="EMBL" id="MU004238">
    <property type="protein sequence ID" value="KAF2666941.1"/>
    <property type="molecule type" value="Genomic_DNA"/>
</dbReference>
<evidence type="ECO:0000256" key="2">
    <source>
        <dbReference type="ARBA" id="ARBA00007668"/>
    </source>
</evidence>
<reference evidence="12" key="1">
    <citation type="journal article" date="2020" name="Stud. Mycol.">
        <title>101 Dothideomycetes genomes: a test case for predicting lifestyles and emergence of pathogens.</title>
        <authorList>
            <person name="Haridas S."/>
            <person name="Albert R."/>
            <person name="Binder M."/>
            <person name="Bloem J."/>
            <person name="Labutti K."/>
            <person name="Salamov A."/>
            <person name="Andreopoulos B."/>
            <person name="Baker S."/>
            <person name="Barry K."/>
            <person name="Bills G."/>
            <person name="Bluhm B."/>
            <person name="Cannon C."/>
            <person name="Castanera R."/>
            <person name="Culley D."/>
            <person name="Daum C."/>
            <person name="Ezra D."/>
            <person name="Gonzalez J."/>
            <person name="Henrissat B."/>
            <person name="Kuo A."/>
            <person name="Liang C."/>
            <person name="Lipzen A."/>
            <person name="Lutzoni F."/>
            <person name="Magnuson J."/>
            <person name="Mondo S."/>
            <person name="Nolan M."/>
            <person name="Ohm R."/>
            <person name="Pangilinan J."/>
            <person name="Park H.-J."/>
            <person name="Ramirez L."/>
            <person name="Alfaro M."/>
            <person name="Sun H."/>
            <person name="Tritt A."/>
            <person name="Yoshinaga Y."/>
            <person name="Zwiers L.-H."/>
            <person name="Turgeon B."/>
            <person name="Goodwin S."/>
            <person name="Spatafora J."/>
            <person name="Crous P."/>
            <person name="Grigoriev I."/>
        </authorList>
    </citation>
    <scope>NUCLEOTIDE SEQUENCE</scope>
    <source>
        <strain evidence="12">CBS 115976</strain>
    </source>
</reference>
<evidence type="ECO:0000256" key="9">
    <source>
        <dbReference type="ARBA" id="ARBA00023128"/>
    </source>
</evidence>
<comment type="function">
    <text evidence="11">Component of the ubiquinol-cytochrome c oxidoreductase, a multisubunit transmembrane complex that is part of the mitochondrial electron transport chain which drives oxidative phosphorylation. The complex plays an important role in the uptake of multiple carbon sources present in different host niches.</text>
</comment>
<proteinExistence type="inferred from homology"/>
<comment type="subcellular location">
    <subcellularLocation>
        <location evidence="1 11">Mitochondrion inner membrane</location>
        <topology evidence="1 11">Single-pass membrane protein</topology>
    </subcellularLocation>
</comment>
<evidence type="ECO:0000256" key="6">
    <source>
        <dbReference type="ARBA" id="ARBA00022792"/>
    </source>
</evidence>
<keyword evidence="6 11" id="KW-0999">Mitochondrion inner membrane</keyword>
<gene>
    <name evidence="12" type="ORF">BT63DRAFT_427357</name>
</gene>
<dbReference type="InterPro" id="IPR036642">
    <property type="entry name" value="Cyt_bc1_su8_sf"/>
</dbReference>
<evidence type="ECO:0000256" key="11">
    <source>
        <dbReference type="RuleBase" id="RU368118"/>
    </source>
</evidence>